<evidence type="ECO:0000259" key="1">
    <source>
        <dbReference type="Pfam" id="PF01408"/>
    </source>
</evidence>
<protein>
    <submittedName>
        <fullName evidence="3">Dehydrogenase</fullName>
    </submittedName>
</protein>
<dbReference type="InterPro" id="IPR036291">
    <property type="entry name" value="NAD(P)-bd_dom_sf"/>
</dbReference>
<dbReference type="Proteomes" id="UP000620262">
    <property type="component" value="Unassembled WGS sequence"/>
</dbReference>
<dbReference type="InterPro" id="IPR051450">
    <property type="entry name" value="Gfo/Idh/MocA_Oxidoreductases"/>
</dbReference>
<dbReference type="SUPFAM" id="SSF55347">
    <property type="entry name" value="Glyceraldehyde-3-phosphate dehydrogenase-like, C-terminal domain"/>
    <property type="match status" value="1"/>
</dbReference>
<dbReference type="RefSeq" id="WP_192730297.1">
    <property type="nucleotide sequence ID" value="NZ_BAAAVL010000018.1"/>
</dbReference>
<keyword evidence="4" id="KW-1185">Reference proteome</keyword>
<feature type="domain" description="Gfo/Idh/MocA-like oxidoreductase N-terminal" evidence="1">
    <location>
        <begin position="7"/>
        <end position="123"/>
    </location>
</feature>
<evidence type="ECO:0000313" key="3">
    <source>
        <dbReference type="EMBL" id="MBE1506616.1"/>
    </source>
</evidence>
<dbReference type="InterPro" id="IPR055170">
    <property type="entry name" value="GFO_IDH_MocA-like_dom"/>
</dbReference>
<comment type="caution">
    <text evidence="3">The sequence shown here is derived from an EMBL/GenBank/DDBJ whole genome shotgun (WGS) entry which is preliminary data.</text>
</comment>
<gene>
    <name evidence="3" type="ORF">H4W29_003797</name>
</gene>
<dbReference type="Gene3D" id="3.30.360.10">
    <property type="entry name" value="Dihydrodipicolinate Reductase, domain 2"/>
    <property type="match status" value="1"/>
</dbReference>
<dbReference type="SUPFAM" id="SSF51735">
    <property type="entry name" value="NAD(P)-binding Rossmann-fold domains"/>
    <property type="match status" value="1"/>
</dbReference>
<dbReference type="InterPro" id="IPR000683">
    <property type="entry name" value="Gfo/Idh/MocA-like_OxRdtase_N"/>
</dbReference>
<dbReference type="PANTHER" id="PTHR43377">
    <property type="entry name" value="BILIVERDIN REDUCTASE A"/>
    <property type="match status" value="1"/>
</dbReference>
<dbReference type="Pfam" id="PF22725">
    <property type="entry name" value="GFO_IDH_MocA_C3"/>
    <property type="match status" value="1"/>
</dbReference>
<evidence type="ECO:0000259" key="2">
    <source>
        <dbReference type="Pfam" id="PF22725"/>
    </source>
</evidence>
<reference evidence="3 4" key="1">
    <citation type="submission" date="2020-10" db="EMBL/GenBank/DDBJ databases">
        <title>Sequencing the genomes of 1000 actinobacteria strains.</title>
        <authorList>
            <person name="Klenk H.-P."/>
        </authorList>
    </citation>
    <scope>NUCLEOTIDE SEQUENCE [LARGE SCALE GENOMIC DNA]</scope>
    <source>
        <strain evidence="3 4">DSM 7307</strain>
    </source>
</reference>
<evidence type="ECO:0000313" key="4">
    <source>
        <dbReference type="Proteomes" id="UP000620262"/>
    </source>
</evidence>
<name>A0ABR9ITU8_RHIVS</name>
<proteinExistence type="predicted"/>
<dbReference type="PANTHER" id="PTHR43377:SF8">
    <property type="entry name" value="BLR3664 PROTEIN"/>
    <property type="match status" value="1"/>
</dbReference>
<feature type="domain" description="GFO/IDH/MocA-like oxidoreductase" evidence="2">
    <location>
        <begin position="131"/>
        <end position="266"/>
    </location>
</feature>
<accession>A0ABR9ITU8</accession>
<dbReference type="EMBL" id="JADBEC010000001">
    <property type="protein sequence ID" value="MBE1506616.1"/>
    <property type="molecule type" value="Genomic_DNA"/>
</dbReference>
<dbReference type="Gene3D" id="3.40.50.720">
    <property type="entry name" value="NAD(P)-binding Rossmann-like Domain"/>
    <property type="match status" value="1"/>
</dbReference>
<sequence length="351" mass="37828">MSKDPVKISVMGAGLIGKRHIEGVLAEPRTTLAAIIDPSPAARDEARANGLPWFANLAEALTEARPDGVIVATPNQLHVANADDVVASGIPVLIEKPIADDARAAAGLVARAEQAGVPILVGHHRRHNPIIREAKSLLESGRLGRIRSVHGSFWVAKPDDYFEVKWRREPGAGPIFINLIHDVDLFRHLIGEVESVHAMESNAARGHAVEDTATVLLRFESGALATLSATDAVPSPWSWERTSGENPGFPQEDQFCYQIGGTEGALTIPDLTLWTNEGSPDWREKLTQERLPVTPADPLTLQLQHFCDVIEGTATPLVSGREGLATLEVIEAIKASAISGRTIFLKGKSHD</sequence>
<organism evidence="3 4">
    <name type="scientific">Rhizobium viscosum</name>
    <name type="common">Arthrobacter viscosus</name>
    <dbReference type="NCBI Taxonomy" id="1673"/>
    <lineage>
        <taxon>Bacteria</taxon>
        <taxon>Pseudomonadati</taxon>
        <taxon>Pseudomonadota</taxon>
        <taxon>Alphaproteobacteria</taxon>
        <taxon>Hyphomicrobiales</taxon>
        <taxon>Rhizobiaceae</taxon>
        <taxon>Rhizobium/Agrobacterium group</taxon>
        <taxon>Rhizobium</taxon>
    </lineage>
</organism>
<dbReference type="Pfam" id="PF01408">
    <property type="entry name" value="GFO_IDH_MocA"/>
    <property type="match status" value="1"/>
</dbReference>